<dbReference type="Gramene" id="OMO91367">
    <property type="protein sequence ID" value="OMO91367"/>
    <property type="gene ID" value="CCACVL1_07134"/>
</dbReference>
<reference evidence="1 2" key="1">
    <citation type="submission" date="2013-09" db="EMBL/GenBank/DDBJ databases">
        <title>Corchorus capsularis genome sequencing.</title>
        <authorList>
            <person name="Alam M."/>
            <person name="Haque M.S."/>
            <person name="Islam M.S."/>
            <person name="Emdad E.M."/>
            <person name="Islam M.M."/>
            <person name="Ahmed B."/>
            <person name="Halim A."/>
            <person name="Hossen Q.M.M."/>
            <person name="Hossain M.Z."/>
            <person name="Ahmed R."/>
            <person name="Khan M.M."/>
            <person name="Islam R."/>
            <person name="Rashid M.M."/>
            <person name="Khan S.A."/>
            <person name="Rahman M.S."/>
            <person name="Alam M."/>
        </authorList>
    </citation>
    <scope>NUCLEOTIDE SEQUENCE [LARGE SCALE GENOMIC DNA]</scope>
    <source>
        <strain evidence="2">cv. CVL-1</strain>
        <tissue evidence="1">Whole seedling</tissue>
    </source>
</reference>
<comment type="caution">
    <text evidence="1">The sequence shown here is derived from an EMBL/GenBank/DDBJ whole genome shotgun (WGS) entry which is preliminary data.</text>
</comment>
<protein>
    <submittedName>
        <fullName evidence="1">Uncharacterized protein</fullName>
    </submittedName>
</protein>
<gene>
    <name evidence="1" type="ORF">CCACVL1_07134</name>
</gene>
<organism evidence="1 2">
    <name type="scientific">Corchorus capsularis</name>
    <name type="common">Jute</name>
    <dbReference type="NCBI Taxonomy" id="210143"/>
    <lineage>
        <taxon>Eukaryota</taxon>
        <taxon>Viridiplantae</taxon>
        <taxon>Streptophyta</taxon>
        <taxon>Embryophyta</taxon>
        <taxon>Tracheophyta</taxon>
        <taxon>Spermatophyta</taxon>
        <taxon>Magnoliopsida</taxon>
        <taxon>eudicotyledons</taxon>
        <taxon>Gunneridae</taxon>
        <taxon>Pentapetalae</taxon>
        <taxon>rosids</taxon>
        <taxon>malvids</taxon>
        <taxon>Malvales</taxon>
        <taxon>Malvaceae</taxon>
        <taxon>Grewioideae</taxon>
        <taxon>Apeibeae</taxon>
        <taxon>Corchorus</taxon>
    </lineage>
</organism>
<evidence type="ECO:0000313" key="2">
    <source>
        <dbReference type="Proteomes" id="UP000188268"/>
    </source>
</evidence>
<dbReference type="Proteomes" id="UP000188268">
    <property type="component" value="Unassembled WGS sequence"/>
</dbReference>
<dbReference type="EMBL" id="AWWV01008333">
    <property type="protein sequence ID" value="OMO91367.1"/>
    <property type="molecule type" value="Genomic_DNA"/>
</dbReference>
<keyword evidence="2" id="KW-1185">Reference proteome</keyword>
<name>A0A1R3J9A1_COCAP</name>
<accession>A0A1R3J9A1</accession>
<dbReference type="AlphaFoldDB" id="A0A1R3J9A1"/>
<sequence>MPSHFAIDARLRTPAGHGSVGFMSKF</sequence>
<proteinExistence type="predicted"/>
<evidence type="ECO:0000313" key="1">
    <source>
        <dbReference type="EMBL" id="OMO91367.1"/>
    </source>
</evidence>